<dbReference type="Pfam" id="PF00300">
    <property type="entry name" value="His_Phos_1"/>
    <property type="match status" value="1"/>
</dbReference>
<protein>
    <submittedName>
        <fullName evidence="1">Phosphoglycerate mutase</fullName>
    </submittedName>
</protein>
<dbReference type="EMBL" id="QUOV01000001">
    <property type="protein sequence ID" value="REL35661.1"/>
    <property type="molecule type" value="Genomic_DNA"/>
</dbReference>
<dbReference type="Proteomes" id="UP000256999">
    <property type="component" value="Unassembled WGS sequence"/>
</dbReference>
<proteinExistence type="predicted"/>
<reference evidence="1 2" key="1">
    <citation type="submission" date="2018-08" db="EMBL/GenBank/DDBJ databases">
        <title>Thalassotalea euphylliae genome.</title>
        <authorList>
            <person name="Summers S."/>
            <person name="Rice S.A."/>
            <person name="Freckelton M.L."/>
            <person name="Nedved B.T."/>
            <person name="Hadfield M.G."/>
        </authorList>
    </citation>
    <scope>NUCLEOTIDE SEQUENCE [LARGE SCALE GENOMIC DNA]</scope>
    <source>
        <strain evidence="1 2">H2</strain>
    </source>
</reference>
<dbReference type="Gene3D" id="3.40.50.1240">
    <property type="entry name" value="Phosphoglycerate mutase-like"/>
    <property type="match status" value="1"/>
</dbReference>
<dbReference type="SUPFAM" id="SSF53254">
    <property type="entry name" value="Phosphoglycerate mutase-like"/>
    <property type="match status" value="1"/>
</dbReference>
<name>A0A3E0UF74_9GAMM</name>
<accession>A0A3E0UF74</accession>
<comment type="caution">
    <text evidence="1">The sequence shown here is derived from an EMBL/GenBank/DDBJ whole genome shotgun (WGS) entry which is preliminary data.</text>
</comment>
<evidence type="ECO:0000313" key="1">
    <source>
        <dbReference type="EMBL" id="REL35661.1"/>
    </source>
</evidence>
<dbReference type="InterPro" id="IPR013078">
    <property type="entry name" value="His_Pase_superF_clade-1"/>
</dbReference>
<evidence type="ECO:0000313" key="2">
    <source>
        <dbReference type="Proteomes" id="UP000256999"/>
    </source>
</evidence>
<gene>
    <name evidence="1" type="ORF">DXX92_10095</name>
</gene>
<dbReference type="CDD" id="cd07067">
    <property type="entry name" value="HP_PGM_like"/>
    <property type="match status" value="1"/>
</dbReference>
<dbReference type="InterPro" id="IPR029033">
    <property type="entry name" value="His_PPase_superfam"/>
</dbReference>
<sequence>MLADIERPLNQRGKQSCRIIAPKIAELGCDFQQVLVSNATRAQQTIEEIASSLPNIQLQWHTEPQLYTFSASALLAYLQCLELHISNLVVIGHNPALTDLCDYLTGSDIGNIPTAGYAQLTSIGPISWQDLTRNSFALCHFIKPKDFKAN</sequence>
<organism evidence="1 2">
    <name type="scientific">Thalassotalea euphylliae</name>
    <dbReference type="NCBI Taxonomy" id="1655234"/>
    <lineage>
        <taxon>Bacteria</taxon>
        <taxon>Pseudomonadati</taxon>
        <taxon>Pseudomonadota</taxon>
        <taxon>Gammaproteobacteria</taxon>
        <taxon>Alteromonadales</taxon>
        <taxon>Colwelliaceae</taxon>
        <taxon>Thalassotalea</taxon>
    </lineage>
</organism>
<dbReference type="OrthoDB" id="9810154at2"/>
<dbReference type="AlphaFoldDB" id="A0A3E0UF74"/>